<reference evidence="1 2" key="1">
    <citation type="submission" date="2020-07" db="EMBL/GenBank/DDBJ databases">
        <title>Description of Limosilactobacillus balticus sp. nov., Limosilactobacillus agrestis sp. nov., Limosilactobacillus albertensis sp. nov., Limosilactobacillus rudii sp. nov., Limosilactobacillus fastidiosus sp. nov., five novel Limosilactobacillus species isolated from the vertebrate gastrointestinal tract, and proposal of 6 subspecies of Limosilactobacillus reuteri adapted to the gastrointestinal tract of specific vertebrate hosts.</title>
        <authorList>
            <person name="Li F."/>
            <person name="Cheng C."/>
            <person name="Zheng J."/>
            <person name="Quevedo R.M."/>
            <person name="Li J."/>
            <person name="Roos S."/>
            <person name="Gaenzle M.G."/>
            <person name="Walter J."/>
        </authorList>
    </citation>
    <scope>NUCLEOTIDE SEQUENCE [LARGE SCALE GENOMIC DNA]</scope>
    <source>
        <strain evidence="1 2">WF-MA3-C</strain>
    </source>
</reference>
<dbReference type="PANTHER" id="PTHR39184">
    <property type="match status" value="1"/>
</dbReference>
<dbReference type="NCBIfam" id="TIGR01547">
    <property type="entry name" value="phage_term_2"/>
    <property type="match status" value="1"/>
</dbReference>
<dbReference type="Gene3D" id="3.40.50.300">
    <property type="entry name" value="P-loop containing nucleotide triphosphate hydrolases"/>
    <property type="match status" value="1"/>
</dbReference>
<proteinExistence type="predicted"/>
<dbReference type="Gene3D" id="3.30.420.280">
    <property type="match status" value="1"/>
</dbReference>
<accession>A0A7W3TZY4</accession>
<sequence>MSLNDLLTVKQQKVLHAYLQGNFKTMILTGAVRSGKTFIDNLLFLYELRRVKRQALLEGEKHPQYILAGASSGSIYNNVIASLSNQFGLDLHPDRHNHYHLYGIDITPVYTDSIRGLSGARGFTSYGAYVNETSLANQKVFSEILSRCSKTGSHVIADTNPDAPTHWLKTNYIDNDNPKDKTLVFTFTMDDNTFLAPDYVEQKKAQTPKGVFYDREILGLWVSGDGIVYQDFDKDRMVISQNKIPDDLHIYCGIDWGFKHRGVITVWGDDNQGNVYLLHEYTSQFKFVDYWVKLAKKLQNKYGHNLVFWADSARPDNVTEFQKAGIDCRNANKSRMAGVEKVAEFMKTGHFFVNKDGINKFLDEIYQYIWDENTGEPKKENDDVMDSMRYAIFNQHRNNQTQFINSRYF</sequence>
<gene>
    <name evidence="1" type="ORF">H5R63_06260</name>
</gene>
<dbReference type="RefSeq" id="WP_182581254.1">
    <property type="nucleotide sequence ID" value="NZ_JACIUY010000059.1"/>
</dbReference>
<comment type="caution">
    <text evidence="1">The sequence shown here is derived from an EMBL/GenBank/DDBJ whole genome shotgun (WGS) entry which is preliminary data.</text>
</comment>
<name>A0A7W3TZY4_9LACO</name>
<dbReference type="Proteomes" id="UP000518255">
    <property type="component" value="Unassembled WGS sequence"/>
</dbReference>
<dbReference type="InterPro" id="IPR006437">
    <property type="entry name" value="Phage_terminase_lsu"/>
</dbReference>
<protein>
    <submittedName>
        <fullName evidence="1">PBSX family phage terminase large subunit</fullName>
    </submittedName>
</protein>
<dbReference type="PANTHER" id="PTHR39184:SF1">
    <property type="entry name" value="PBSX PHAGE TERMINASE LARGE SUBUNIT"/>
    <property type="match status" value="1"/>
</dbReference>
<evidence type="ECO:0000313" key="2">
    <source>
        <dbReference type="Proteomes" id="UP000518255"/>
    </source>
</evidence>
<dbReference type="AlphaFoldDB" id="A0A7W3TZY4"/>
<evidence type="ECO:0000313" key="1">
    <source>
        <dbReference type="EMBL" id="MBB1086383.1"/>
    </source>
</evidence>
<dbReference type="EMBL" id="JACIUY010000059">
    <property type="protein sequence ID" value="MBB1086383.1"/>
    <property type="molecule type" value="Genomic_DNA"/>
</dbReference>
<dbReference type="InterPro" id="IPR027417">
    <property type="entry name" value="P-loop_NTPase"/>
</dbReference>
<dbReference type="Pfam" id="PF03237">
    <property type="entry name" value="Terminase_6N"/>
    <property type="match status" value="1"/>
</dbReference>
<dbReference type="InterPro" id="IPR052380">
    <property type="entry name" value="Viral_DNA_packaging_terminase"/>
</dbReference>
<organism evidence="1 2">
    <name type="scientific">Limosilactobacillus fastidiosus</name>
    <dbReference type="NCBI Taxonomy" id="2759855"/>
    <lineage>
        <taxon>Bacteria</taxon>
        <taxon>Bacillati</taxon>
        <taxon>Bacillota</taxon>
        <taxon>Bacilli</taxon>
        <taxon>Lactobacillales</taxon>
        <taxon>Lactobacillaceae</taxon>
        <taxon>Limosilactobacillus</taxon>
    </lineage>
</organism>